<reference evidence="3 4" key="1">
    <citation type="submission" date="2012-02" db="EMBL/GenBank/DDBJ databases">
        <title>The Genome Sequence of Bacteroides nordii CL02T12C05.</title>
        <authorList>
            <consortium name="The Broad Institute Genome Sequencing Platform"/>
            <person name="Earl A."/>
            <person name="Ward D."/>
            <person name="Feldgarden M."/>
            <person name="Gevers D."/>
            <person name="Zitomersky N.L."/>
            <person name="Coyne M.J."/>
            <person name="Comstock L.E."/>
            <person name="Young S.K."/>
            <person name="Zeng Q."/>
            <person name="Gargeya S."/>
            <person name="Fitzgerald M."/>
            <person name="Haas B."/>
            <person name="Abouelleil A."/>
            <person name="Alvarado L."/>
            <person name="Arachchi H.M."/>
            <person name="Berlin A."/>
            <person name="Chapman S.B."/>
            <person name="Gearin G."/>
            <person name="Goldberg J."/>
            <person name="Griggs A."/>
            <person name="Gujja S."/>
            <person name="Hansen M."/>
            <person name="Heiman D."/>
            <person name="Howarth C."/>
            <person name="Larimer J."/>
            <person name="Lui A."/>
            <person name="MacDonald P.J.P."/>
            <person name="McCowen C."/>
            <person name="Montmayeur A."/>
            <person name="Murphy C."/>
            <person name="Neiman D."/>
            <person name="Pearson M."/>
            <person name="Priest M."/>
            <person name="Roberts A."/>
            <person name="Saif S."/>
            <person name="Shea T."/>
            <person name="Sisk P."/>
            <person name="Stolte C."/>
            <person name="Sykes S."/>
            <person name="Wortman J."/>
            <person name="Nusbaum C."/>
            <person name="Birren B."/>
        </authorList>
    </citation>
    <scope>NUCLEOTIDE SEQUENCE [LARGE SCALE GENOMIC DNA]</scope>
    <source>
        <strain evidence="3 4">CL02T12C05</strain>
    </source>
</reference>
<dbReference type="GeneID" id="69502732"/>
<feature type="domain" description="DUF1972" evidence="2">
    <location>
        <begin position="1"/>
        <end position="174"/>
    </location>
</feature>
<evidence type="ECO:0000259" key="2">
    <source>
        <dbReference type="Pfam" id="PF09314"/>
    </source>
</evidence>
<feature type="domain" description="Glycosyl transferase family 1" evidence="1">
    <location>
        <begin position="198"/>
        <end position="312"/>
    </location>
</feature>
<evidence type="ECO:0000313" key="4">
    <source>
        <dbReference type="Proteomes" id="UP000003089"/>
    </source>
</evidence>
<keyword evidence="4" id="KW-1185">Reference proteome</keyword>
<proteinExistence type="predicted"/>
<dbReference type="Proteomes" id="UP000003089">
    <property type="component" value="Unassembled WGS sequence"/>
</dbReference>
<dbReference type="AlphaFoldDB" id="I9RTQ8"/>
<dbReference type="Pfam" id="PF00534">
    <property type="entry name" value="Glycos_transf_1"/>
    <property type="match status" value="1"/>
</dbReference>
<dbReference type="InterPro" id="IPR001296">
    <property type="entry name" value="Glyco_trans_1"/>
</dbReference>
<comment type="caution">
    <text evidence="3">The sequence shown here is derived from an EMBL/GenBank/DDBJ whole genome shotgun (WGS) entry which is preliminary data.</text>
</comment>
<evidence type="ECO:0000313" key="3">
    <source>
        <dbReference type="EMBL" id="EIY46083.1"/>
    </source>
</evidence>
<gene>
    <name evidence="3" type="ORF">HMPREF1068_03550</name>
</gene>
<protein>
    <recommendedName>
        <fullName evidence="5">DUF1972 domain-containing protein</fullName>
    </recommendedName>
</protein>
<evidence type="ECO:0008006" key="5">
    <source>
        <dbReference type="Google" id="ProtNLM"/>
    </source>
</evidence>
<dbReference type="GO" id="GO:0016757">
    <property type="term" value="F:glycosyltransferase activity"/>
    <property type="evidence" value="ECO:0007669"/>
    <property type="project" value="InterPro"/>
</dbReference>
<dbReference type="PANTHER" id="PTHR46401:SF8">
    <property type="entry name" value="BLL6006 PROTEIN"/>
    <property type="match status" value="1"/>
</dbReference>
<dbReference type="Pfam" id="PF09314">
    <property type="entry name" value="DUF1972"/>
    <property type="match status" value="1"/>
</dbReference>
<name>I9RTQ8_9BACE</name>
<dbReference type="EMBL" id="AGXS01000024">
    <property type="protein sequence ID" value="EIY46083.1"/>
    <property type="molecule type" value="Genomic_DNA"/>
</dbReference>
<dbReference type="SUPFAM" id="SSF53756">
    <property type="entry name" value="UDP-Glycosyltransferase/glycogen phosphorylase"/>
    <property type="match status" value="1"/>
</dbReference>
<evidence type="ECO:0000259" key="1">
    <source>
        <dbReference type="Pfam" id="PF00534"/>
    </source>
</evidence>
<dbReference type="STRING" id="997884.HMPREF1068_03550"/>
<sequence length="360" mass="41535">MKKVAIIGIQGVPAKYGGFETLVENMIGENTPSDIQYTVFCSSKDYEKQMKVYKGAVLKYIPFFHANGIQSTPYDIYSLMKVIKGYDTILVLGVSGCIFLPFFRMLCHKQLIINIDGIEHRRAKWGKFARKFLKYSEAMAIKYADVIIADNKGIQEYVKNEYGKETVLIAYGGDHVQQTISSEQQYDILNHYNLSAGEYAITICRIEPENNCHLILEAFAQSNIPMIFIGNWERSEYGKDLKKKYISHNNIKILDPIYDLQKLYALRKNCKYYIHGHSAGGTNPSLVEAMFFGVPILAYDVIYNRETTQKKACYFQNEKDLLELTQKNNTILQQNAKDMLEIANRNYKWETIANQYSIYY</sequence>
<dbReference type="RefSeq" id="WP_002561533.1">
    <property type="nucleotide sequence ID" value="NZ_JH724315.1"/>
</dbReference>
<dbReference type="InterPro" id="IPR015393">
    <property type="entry name" value="DUF1972"/>
</dbReference>
<dbReference type="HOGENOM" id="CLU_009583_3_0_10"/>
<dbReference type="PANTHER" id="PTHR46401">
    <property type="entry name" value="GLYCOSYLTRANSFERASE WBBK-RELATED"/>
    <property type="match status" value="1"/>
</dbReference>
<dbReference type="eggNOG" id="COG0438">
    <property type="taxonomic scope" value="Bacteria"/>
</dbReference>
<dbReference type="Gene3D" id="3.40.50.2000">
    <property type="entry name" value="Glycogen Phosphorylase B"/>
    <property type="match status" value="2"/>
</dbReference>
<organism evidence="3 4">
    <name type="scientific">Bacteroides nordii CL02T12C05</name>
    <dbReference type="NCBI Taxonomy" id="997884"/>
    <lineage>
        <taxon>Bacteria</taxon>
        <taxon>Pseudomonadati</taxon>
        <taxon>Bacteroidota</taxon>
        <taxon>Bacteroidia</taxon>
        <taxon>Bacteroidales</taxon>
        <taxon>Bacteroidaceae</taxon>
        <taxon>Bacteroides</taxon>
    </lineage>
</organism>
<dbReference type="PATRIC" id="fig|997884.3.peg.3637"/>
<accession>I9RTQ8</accession>